<feature type="region of interest" description="Disordered" evidence="1">
    <location>
        <begin position="20"/>
        <end position="67"/>
    </location>
</feature>
<feature type="signal peptide" evidence="2">
    <location>
        <begin position="1"/>
        <end position="15"/>
    </location>
</feature>
<dbReference type="EMBL" id="CP017717">
    <property type="protein sequence ID" value="AQZ65116.1"/>
    <property type="molecule type" value="Genomic_DNA"/>
</dbReference>
<protein>
    <recommendedName>
        <fullName evidence="5">DUF3558 domain-containing protein</fullName>
    </recommendedName>
</protein>
<dbReference type="InterPro" id="IPR024520">
    <property type="entry name" value="DUF3558"/>
</dbReference>
<reference evidence="4" key="1">
    <citation type="journal article" date="2017" name="Med. Chem. Commun.">
        <title>Nonomuraea sp. ATCC 55076 harbours the largest actinomycete chromosome to date and the kistamicin biosynthetic gene cluster.</title>
        <authorList>
            <person name="Nazari B."/>
            <person name="Forneris C.C."/>
            <person name="Gibson M.I."/>
            <person name="Moon K."/>
            <person name="Schramma K.R."/>
            <person name="Seyedsayamdost M.R."/>
        </authorList>
    </citation>
    <scope>NUCLEOTIDE SEQUENCE [LARGE SCALE GENOMIC DNA]</scope>
    <source>
        <strain evidence="4">ATCC 55076</strain>
    </source>
</reference>
<sequence length="203" mass="21239">MAAVVALFLASCAVAACGAQEGSRTGGDTHRPSGTPPTSPVTSAASSSAGTPTPTGSIRPSAPAAGGPLTLAELAQHPCRAIHDEDTGKSKLWIFVDGTQPNYDTKSCQWGARGGLVTFTPYPSTDQTKAEKFKHLTRKNISGHQALLGSSTDHGRETYVLFVSVGRKQSFRLMVLPWGEDVPGPDAPTLATNFAKAILSHLR</sequence>
<feature type="chain" id="PRO_5039516464" description="DUF3558 domain-containing protein" evidence="2">
    <location>
        <begin position="16"/>
        <end position="203"/>
    </location>
</feature>
<evidence type="ECO:0000313" key="3">
    <source>
        <dbReference type="EMBL" id="AQZ65116.1"/>
    </source>
</evidence>
<dbReference type="KEGG" id="noa:BKM31_30025"/>
<dbReference type="AlphaFoldDB" id="A0A1V0A4H1"/>
<proteinExistence type="predicted"/>
<name>A0A1V0A4H1_9ACTN</name>
<feature type="compositionally biased region" description="Low complexity" evidence="1">
    <location>
        <begin position="40"/>
        <end position="57"/>
    </location>
</feature>
<organism evidence="3 4">
    <name type="scientific">[Actinomadura] parvosata subsp. kistnae</name>
    <dbReference type="NCBI Taxonomy" id="1909395"/>
    <lineage>
        <taxon>Bacteria</taxon>
        <taxon>Bacillati</taxon>
        <taxon>Actinomycetota</taxon>
        <taxon>Actinomycetes</taxon>
        <taxon>Streptosporangiales</taxon>
        <taxon>Streptosporangiaceae</taxon>
        <taxon>Nonomuraea</taxon>
    </lineage>
</organism>
<gene>
    <name evidence="3" type="ORF">BKM31_30025</name>
</gene>
<evidence type="ECO:0000256" key="1">
    <source>
        <dbReference type="SAM" id="MobiDB-lite"/>
    </source>
</evidence>
<evidence type="ECO:0000256" key="2">
    <source>
        <dbReference type="SAM" id="SignalP"/>
    </source>
</evidence>
<keyword evidence="2" id="KW-0732">Signal</keyword>
<evidence type="ECO:0008006" key="5">
    <source>
        <dbReference type="Google" id="ProtNLM"/>
    </source>
</evidence>
<evidence type="ECO:0000313" key="4">
    <source>
        <dbReference type="Proteomes" id="UP000190797"/>
    </source>
</evidence>
<keyword evidence="4" id="KW-1185">Reference proteome</keyword>
<dbReference type="Pfam" id="PF12079">
    <property type="entry name" value="DUF3558"/>
    <property type="match status" value="1"/>
</dbReference>
<accession>A0A1V0A4H1</accession>
<dbReference type="Proteomes" id="UP000190797">
    <property type="component" value="Chromosome"/>
</dbReference>